<dbReference type="Proteomes" id="UP000031978">
    <property type="component" value="Unassembled WGS sequence"/>
</dbReference>
<reference evidence="1 2" key="1">
    <citation type="submission" date="2014-12" db="EMBL/GenBank/DDBJ databases">
        <title>Draft Genome Sequences of Five Spore-Forming Food Isolates of Bacillus pumilus.</title>
        <authorList>
            <person name="de Jong A."/>
            <person name="van Heel A.J."/>
            <person name="Montalban-Lopez M."/>
            <person name="Krawczyk A.O."/>
            <person name="Berendsen E.M."/>
            <person name="Wells-Bennik M."/>
            <person name="Kuipers O.P."/>
        </authorList>
    </citation>
    <scope>NUCLEOTIDE SEQUENCE [LARGE SCALE GENOMIC DNA]</scope>
    <source>
        <strain evidence="1 2">B4127</strain>
    </source>
</reference>
<accession>A0AB34QV14</accession>
<comment type="caution">
    <text evidence="1">The sequence shown here is derived from an EMBL/GenBank/DDBJ whole genome shotgun (WGS) entry which is preliminary data.</text>
</comment>
<proteinExistence type="predicted"/>
<evidence type="ECO:0000313" key="1">
    <source>
        <dbReference type="EMBL" id="KIL19262.1"/>
    </source>
</evidence>
<dbReference type="EMBL" id="JXCL01000020">
    <property type="protein sequence ID" value="KIL19262.1"/>
    <property type="molecule type" value="Genomic_DNA"/>
</dbReference>
<dbReference type="AlphaFoldDB" id="A0AB34QV14"/>
<evidence type="ECO:0000313" key="2">
    <source>
        <dbReference type="Proteomes" id="UP000031978"/>
    </source>
</evidence>
<protein>
    <submittedName>
        <fullName evidence="1">Uncharacterized protein</fullName>
    </submittedName>
</protein>
<gene>
    <name evidence="1" type="ORF">B4127_0369</name>
</gene>
<name>A0AB34QV14_BACPU</name>
<sequence>MKVRIDGKHRYYSLRTEDIENAFPGLVSSILAVDKERW</sequence>
<organism evidence="1 2">
    <name type="scientific">Bacillus pumilus</name>
    <name type="common">Bacillus mesentericus</name>
    <dbReference type="NCBI Taxonomy" id="1408"/>
    <lineage>
        <taxon>Bacteria</taxon>
        <taxon>Bacillati</taxon>
        <taxon>Bacillota</taxon>
        <taxon>Bacilli</taxon>
        <taxon>Bacillales</taxon>
        <taxon>Bacillaceae</taxon>
        <taxon>Bacillus</taxon>
    </lineage>
</organism>